<keyword evidence="1" id="KW-1133">Transmembrane helix</keyword>
<comment type="caution">
    <text evidence="2">The sequence shown here is derived from an EMBL/GenBank/DDBJ whole genome shotgun (WGS) entry which is preliminary data.</text>
</comment>
<dbReference type="EMBL" id="JABANP010000142">
    <property type="protein sequence ID" value="KAF4688777.1"/>
    <property type="molecule type" value="Genomic_DNA"/>
</dbReference>
<evidence type="ECO:0000313" key="2">
    <source>
        <dbReference type="EMBL" id="KAF4688777.1"/>
    </source>
</evidence>
<dbReference type="AlphaFoldDB" id="A0A7J6NYW5"/>
<proteinExistence type="predicted"/>
<dbReference type="Proteomes" id="UP000541610">
    <property type="component" value="Unassembled WGS sequence"/>
</dbReference>
<name>A0A7J6NYW5_PEROL</name>
<organism evidence="2 3">
    <name type="scientific">Perkinsus olseni</name>
    <name type="common">Perkinsus atlanticus</name>
    <dbReference type="NCBI Taxonomy" id="32597"/>
    <lineage>
        <taxon>Eukaryota</taxon>
        <taxon>Sar</taxon>
        <taxon>Alveolata</taxon>
        <taxon>Perkinsozoa</taxon>
        <taxon>Perkinsea</taxon>
        <taxon>Perkinsida</taxon>
        <taxon>Perkinsidae</taxon>
        <taxon>Perkinsus</taxon>
    </lineage>
</organism>
<evidence type="ECO:0000313" key="3">
    <source>
        <dbReference type="Proteomes" id="UP000541610"/>
    </source>
</evidence>
<reference evidence="2 3" key="1">
    <citation type="submission" date="2020-04" db="EMBL/GenBank/DDBJ databases">
        <title>Perkinsus olseni comparative genomics.</title>
        <authorList>
            <person name="Bogema D.R."/>
        </authorList>
    </citation>
    <scope>NUCLEOTIDE SEQUENCE [LARGE SCALE GENOMIC DNA]</scope>
    <source>
        <strain evidence="2">00978-12</strain>
    </source>
</reference>
<keyword evidence="1" id="KW-0472">Membrane</keyword>
<evidence type="ECO:0000256" key="1">
    <source>
        <dbReference type="SAM" id="Phobius"/>
    </source>
</evidence>
<gene>
    <name evidence="2" type="ORF">FOZ60_002443</name>
</gene>
<keyword evidence="1" id="KW-0812">Transmembrane</keyword>
<dbReference type="OrthoDB" id="250175at2759"/>
<sequence>MVSHKRPPDDNSGGSSSSSCLDLDAFPAFKDLLRALSDYARITGFRYDPRDFQDSSDFNSAGSVVRDYQRRLVSGTDRELWRQAVNAVRCAEQEGIRTVMVATCRDLGVWPESVKPSESSCMAWQDTSEPLEKIAVALYNQQHNVADSADYQAVSRTASFISDFVYATVGSEDPELHQGEKSKLMLTAFLNRVKEYQARKEANIGREEPEAYKRIRGTITPPWPEQVLSAMDRWAPPSLVSYIGEWTTDNFPSPTTAALLGFGVVAAATAIGVAAAMNRSKKNHRKE</sequence>
<feature type="transmembrane region" description="Helical" evidence="1">
    <location>
        <begin position="257"/>
        <end position="277"/>
    </location>
</feature>
<protein>
    <submittedName>
        <fullName evidence="2">Uncharacterized protein</fullName>
    </submittedName>
</protein>
<accession>A0A7J6NYW5</accession>